<sequence length="307" mass="29536">MNQPAPEQSTGAERSGDHLPAAGDAGWDDDGRDTGPVPVVPRSGDPAVRPGGGPPPVGPAPTTAPPFGPPPAPPPFGPAGFVPPGAVAYGVSTDGPGVPDSRADGTGGTGVPRALTAVVALLGIVNLMAGFLPEVSLPEATRNAAASVSVYAVGPGWVPLLLLIGGLLAAGALMPGGADLRFAAAAVSVAGAIGAVIGLGIPNGFEQLLGNGRGNGAGALLLFIVGTIQAVVAIAAHVMGSGPQQPSDRTAAGRWSSAAQRPADSGSHPFPGGPVTSGSSPWAPGAAPPPAPPAGSGPVQFPGGPRR</sequence>
<reference evidence="3 4" key="1">
    <citation type="submission" date="2019-05" db="EMBL/GenBank/DDBJ databases">
        <title>Nakamurella sp. N5BH11, whole genome shotgun sequence.</title>
        <authorList>
            <person name="Tuo L."/>
        </authorList>
    </citation>
    <scope>NUCLEOTIDE SEQUENCE [LARGE SCALE GENOMIC DNA]</scope>
    <source>
        <strain evidence="3 4">N5BH11</strain>
    </source>
</reference>
<gene>
    <name evidence="3" type="ORF">FDO65_14875</name>
</gene>
<keyword evidence="4" id="KW-1185">Reference proteome</keyword>
<feature type="region of interest" description="Disordered" evidence="1">
    <location>
        <begin position="1"/>
        <end position="107"/>
    </location>
</feature>
<keyword evidence="2" id="KW-0472">Membrane</keyword>
<feature type="compositionally biased region" description="Pro residues" evidence="1">
    <location>
        <begin position="286"/>
        <end position="295"/>
    </location>
</feature>
<dbReference type="Pfam" id="PF17270">
    <property type="entry name" value="DUF5336"/>
    <property type="match status" value="1"/>
</dbReference>
<feature type="compositionally biased region" description="Polar residues" evidence="1">
    <location>
        <begin position="1"/>
        <end position="12"/>
    </location>
</feature>
<feature type="transmembrane region" description="Helical" evidence="2">
    <location>
        <begin position="114"/>
        <end position="132"/>
    </location>
</feature>
<feature type="compositionally biased region" description="Pro residues" evidence="1">
    <location>
        <begin position="52"/>
        <end position="77"/>
    </location>
</feature>
<feature type="transmembrane region" description="Helical" evidence="2">
    <location>
        <begin position="182"/>
        <end position="205"/>
    </location>
</feature>
<evidence type="ECO:0000313" key="3">
    <source>
        <dbReference type="EMBL" id="TKV58791.1"/>
    </source>
</evidence>
<evidence type="ECO:0000313" key="4">
    <source>
        <dbReference type="Proteomes" id="UP000306985"/>
    </source>
</evidence>
<evidence type="ECO:0000256" key="1">
    <source>
        <dbReference type="SAM" id="MobiDB-lite"/>
    </source>
</evidence>
<comment type="caution">
    <text evidence="3">The sequence shown here is derived from an EMBL/GenBank/DDBJ whole genome shotgun (WGS) entry which is preliminary data.</text>
</comment>
<dbReference type="InterPro" id="IPR035166">
    <property type="entry name" value="DUF5336"/>
</dbReference>
<feature type="transmembrane region" description="Helical" evidence="2">
    <location>
        <begin position="144"/>
        <end position="170"/>
    </location>
</feature>
<feature type="compositionally biased region" description="Low complexity" evidence="1">
    <location>
        <begin position="78"/>
        <end position="88"/>
    </location>
</feature>
<proteinExistence type="predicted"/>
<feature type="transmembrane region" description="Helical" evidence="2">
    <location>
        <begin position="217"/>
        <end position="239"/>
    </location>
</feature>
<dbReference type="AlphaFoldDB" id="A0A4U6QFC8"/>
<feature type="region of interest" description="Disordered" evidence="1">
    <location>
        <begin position="241"/>
        <end position="307"/>
    </location>
</feature>
<name>A0A4U6QFC8_9ACTN</name>
<keyword evidence="2" id="KW-1133">Transmembrane helix</keyword>
<protein>
    <submittedName>
        <fullName evidence="3">Uncharacterized protein</fullName>
    </submittedName>
</protein>
<dbReference type="EMBL" id="SZZH01000003">
    <property type="protein sequence ID" value="TKV58791.1"/>
    <property type="molecule type" value="Genomic_DNA"/>
</dbReference>
<evidence type="ECO:0000256" key="2">
    <source>
        <dbReference type="SAM" id="Phobius"/>
    </source>
</evidence>
<accession>A0A4U6QFC8</accession>
<dbReference type="Proteomes" id="UP000306985">
    <property type="component" value="Unassembled WGS sequence"/>
</dbReference>
<organism evidence="3 4">
    <name type="scientific">Nakamurella flava</name>
    <dbReference type="NCBI Taxonomy" id="2576308"/>
    <lineage>
        <taxon>Bacteria</taxon>
        <taxon>Bacillati</taxon>
        <taxon>Actinomycetota</taxon>
        <taxon>Actinomycetes</taxon>
        <taxon>Nakamurellales</taxon>
        <taxon>Nakamurellaceae</taxon>
        <taxon>Nakamurella</taxon>
    </lineage>
</organism>
<dbReference type="RefSeq" id="WP_137450450.1">
    <property type="nucleotide sequence ID" value="NZ_SZZH01000003.1"/>
</dbReference>
<keyword evidence="2" id="KW-0812">Transmembrane</keyword>